<dbReference type="GO" id="GO:0046872">
    <property type="term" value="F:metal ion binding"/>
    <property type="evidence" value="ECO:0007669"/>
    <property type="project" value="UniProtKB-KW"/>
</dbReference>
<dbReference type="AlphaFoldDB" id="A0A7W3UYN7"/>
<keyword evidence="5" id="KW-0460">Magnesium</keyword>
<dbReference type="InterPro" id="IPR045121">
    <property type="entry name" value="CoAse"/>
</dbReference>
<keyword evidence="3" id="KW-0479">Metal-binding</keyword>
<evidence type="ECO:0000256" key="4">
    <source>
        <dbReference type="ARBA" id="ARBA00022801"/>
    </source>
</evidence>
<evidence type="ECO:0000256" key="5">
    <source>
        <dbReference type="ARBA" id="ARBA00022842"/>
    </source>
</evidence>
<gene>
    <name evidence="8" type="ORF">H4O09_04340</name>
</gene>
<evidence type="ECO:0000313" key="8">
    <source>
        <dbReference type="EMBL" id="MBB1116295.1"/>
    </source>
</evidence>
<feature type="domain" description="Nudix hydrolase" evidence="7">
    <location>
        <begin position="108"/>
        <end position="239"/>
    </location>
</feature>
<comment type="cofactor">
    <cofactor evidence="2">
        <name>Mg(2+)</name>
        <dbReference type="ChEBI" id="CHEBI:18420"/>
    </cofactor>
</comment>
<dbReference type="PROSITE" id="PS51462">
    <property type="entry name" value="NUDIX"/>
    <property type="match status" value="1"/>
</dbReference>
<comment type="cofactor">
    <cofactor evidence="1">
        <name>Mn(2+)</name>
        <dbReference type="ChEBI" id="CHEBI:29035"/>
    </cofactor>
</comment>
<dbReference type="InterPro" id="IPR015797">
    <property type="entry name" value="NUDIX_hydrolase-like_dom_sf"/>
</dbReference>
<evidence type="ECO:0000256" key="2">
    <source>
        <dbReference type="ARBA" id="ARBA00001946"/>
    </source>
</evidence>
<dbReference type="Gene3D" id="3.90.79.10">
    <property type="entry name" value="Nucleoside Triphosphate Pyrophosphohydrolase"/>
    <property type="match status" value="1"/>
</dbReference>
<dbReference type="GO" id="GO:0010945">
    <property type="term" value="F:coenzyme A diphosphatase activity"/>
    <property type="evidence" value="ECO:0007669"/>
    <property type="project" value="InterPro"/>
</dbReference>
<evidence type="ECO:0000256" key="6">
    <source>
        <dbReference type="ARBA" id="ARBA00023211"/>
    </source>
</evidence>
<proteinExistence type="predicted"/>
<organism evidence="8 9">
    <name type="scientific">Stenotrophomonas koreensis</name>
    <dbReference type="NCBI Taxonomy" id="266128"/>
    <lineage>
        <taxon>Bacteria</taxon>
        <taxon>Pseudomonadati</taxon>
        <taxon>Pseudomonadota</taxon>
        <taxon>Gammaproteobacteria</taxon>
        <taxon>Lysobacterales</taxon>
        <taxon>Lysobacteraceae</taxon>
        <taxon>Stenotrophomonas</taxon>
    </lineage>
</organism>
<evidence type="ECO:0000256" key="3">
    <source>
        <dbReference type="ARBA" id="ARBA00022723"/>
    </source>
</evidence>
<keyword evidence="4" id="KW-0378">Hydrolase</keyword>
<dbReference type="Proteomes" id="UP000550609">
    <property type="component" value="Unassembled WGS sequence"/>
</dbReference>
<dbReference type="PANTHER" id="PTHR12992">
    <property type="entry name" value="NUDIX HYDROLASE"/>
    <property type="match status" value="1"/>
</dbReference>
<evidence type="ECO:0000259" key="7">
    <source>
        <dbReference type="PROSITE" id="PS51462"/>
    </source>
</evidence>
<evidence type="ECO:0000256" key="1">
    <source>
        <dbReference type="ARBA" id="ARBA00001936"/>
    </source>
</evidence>
<reference evidence="8 9" key="1">
    <citation type="submission" date="2020-08" db="EMBL/GenBank/DDBJ databases">
        <title>Stenotrophomonas sp. W1S232.</title>
        <authorList>
            <person name="Deng Y."/>
        </authorList>
    </citation>
    <scope>NUCLEOTIDE SEQUENCE [LARGE SCALE GENOMIC DNA]</scope>
    <source>
        <strain evidence="8 9">W1S232</strain>
    </source>
</reference>
<dbReference type="EMBL" id="JACIUV010000002">
    <property type="protein sequence ID" value="MBB1116295.1"/>
    <property type="molecule type" value="Genomic_DNA"/>
</dbReference>
<name>A0A7W3UYN7_9GAMM</name>
<comment type="caution">
    <text evidence="8">The sequence shown here is derived from an EMBL/GenBank/DDBJ whole genome shotgun (WGS) entry which is preliminary data.</text>
</comment>
<dbReference type="CDD" id="cd03426">
    <property type="entry name" value="NUDIX_CoAse_Nudt7"/>
    <property type="match status" value="1"/>
</dbReference>
<sequence>MCRGVPASANVSEQRPHGSCIGLCQFDQPGFCPYCVAAAWLPARAGARLPGPQAGSGGAAQPQPGHRYLGALEELPALGRVLHRLDRVPQGIGWNHAQLADLLPSQPPVQAAVLVGLVPRASGTQVLLTRRTETLRSHAGQVGFPGGRIEAVDGHPAVAALRESNEEIALLPEQTVALGFLDPFITITNYRVLPLVAVIDPDFVAIPSPDEVAEVFEVPLAYLMDMRHLRARPVDWGGNTRSVLEYDWPGQRIWGATAAMLANLHQRLQQA</sequence>
<dbReference type="Pfam" id="PF00293">
    <property type="entry name" value="NUDIX"/>
    <property type="match status" value="1"/>
</dbReference>
<accession>A0A7W3UYN7</accession>
<dbReference type="PANTHER" id="PTHR12992:SF11">
    <property type="entry name" value="MITOCHONDRIAL COENZYME A DIPHOSPHATASE NUDT8"/>
    <property type="match status" value="1"/>
</dbReference>
<evidence type="ECO:0000313" key="9">
    <source>
        <dbReference type="Proteomes" id="UP000550609"/>
    </source>
</evidence>
<keyword evidence="6" id="KW-0464">Manganese</keyword>
<protein>
    <submittedName>
        <fullName evidence="8">CoA pyrophosphatase</fullName>
    </submittedName>
</protein>
<dbReference type="SUPFAM" id="SSF55811">
    <property type="entry name" value="Nudix"/>
    <property type="match status" value="1"/>
</dbReference>
<dbReference type="InterPro" id="IPR000086">
    <property type="entry name" value="NUDIX_hydrolase_dom"/>
</dbReference>